<dbReference type="AlphaFoldDB" id="A0A2R6XZ91"/>
<sequence length="37" mass="4096">MAVDGVEGCTYGHVYGYHATFLSISRGEGFLILDRLF</sequence>
<accession>A0A2R6XZ91</accession>
<evidence type="ECO:0000313" key="2">
    <source>
        <dbReference type="Proteomes" id="UP000244338"/>
    </source>
</evidence>
<comment type="caution">
    <text evidence="1">The sequence shown here is derived from an EMBL/GenBank/DDBJ whole genome shotgun (WGS) entry which is preliminary data.</text>
</comment>
<organism evidence="1 2">
    <name type="scientific">Candidatus Carbonibacillus altaicus</name>
    <dbReference type="NCBI Taxonomy" id="2163959"/>
    <lineage>
        <taxon>Bacteria</taxon>
        <taxon>Bacillati</taxon>
        <taxon>Bacillota</taxon>
        <taxon>Bacilli</taxon>
        <taxon>Bacillales</taxon>
        <taxon>Candidatus Carbonibacillus</taxon>
    </lineage>
</organism>
<proteinExistence type="predicted"/>
<dbReference type="Proteomes" id="UP000244338">
    <property type="component" value="Unassembled WGS sequence"/>
</dbReference>
<protein>
    <submittedName>
        <fullName evidence="1">Uncharacterized protein</fullName>
    </submittedName>
</protein>
<dbReference type="EMBL" id="PEBX01000079">
    <property type="protein sequence ID" value="PTQ55732.1"/>
    <property type="molecule type" value="Genomic_DNA"/>
</dbReference>
<name>A0A2R6XZ91_9BACL</name>
<gene>
    <name evidence="1" type="ORF">BSOLF_1527</name>
</gene>
<reference evidence="2" key="1">
    <citation type="journal article" date="2018" name="Sci. Rep.">
        <title>Lignite coal burning seam in the remote Altai Mountains harbors a hydrogen-driven thermophilic microbial community.</title>
        <authorList>
            <person name="Kadnikov V.V."/>
            <person name="Mardanov A.V."/>
            <person name="Ivasenko D.A."/>
            <person name="Antsiferov D.V."/>
            <person name="Beletsky A.V."/>
            <person name="Karnachuk O.V."/>
            <person name="Ravin N.V."/>
        </authorList>
    </citation>
    <scope>NUCLEOTIDE SEQUENCE [LARGE SCALE GENOMIC DNA]</scope>
</reference>
<evidence type="ECO:0000313" key="1">
    <source>
        <dbReference type="EMBL" id="PTQ55732.1"/>
    </source>
</evidence>